<gene>
    <name evidence="2" type="ORF">ACFPM1_11585</name>
</gene>
<dbReference type="EMBL" id="JBHSKY010000011">
    <property type="protein sequence ID" value="MFC5279390.1"/>
    <property type="molecule type" value="Genomic_DNA"/>
</dbReference>
<dbReference type="InterPro" id="IPR056135">
    <property type="entry name" value="DUF7718"/>
</dbReference>
<dbReference type="AlphaFoldDB" id="A0ABD5R328"/>
<evidence type="ECO:0000313" key="2">
    <source>
        <dbReference type="EMBL" id="MFC5279390.1"/>
    </source>
</evidence>
<comment type="caution">
    <text evidence="2">The sequence shown here is derived from an EMBL/GenBank/DDBJ whole genome shotgun (WGS) entry which is preliminary data.</text>
</comment>
<keyword evidence="3" id="KW-1185">Reference proteome</keyword>
<proteinExistence type="predicted"/>
<name>A0ABD5R328_9EURY</name>
<accession>A0ABD5R328</accession>
<sequence length="131" mass="14890">MSRGGYENVHIKGVPGTGFRRVSRFDTGSGEVTRFAAQLQKPRELEEYETIAQFDYDPISPGGHDVYSEGIHIDVYRRNATDIKLWPSHTGLPDSRGKLLRWCSEYLEENAKWLGSVHLGVKEPTDPPRYP</sequence>
<protein>
    <recommendedName>
        <fullName evidence="1">DUF7718 domain-containing protein</fullName>
    </recommendedName>
</protein>
<feature type="domain" description="DUF7718" evidence="1">
    <location>
        <begin position="21"/>
        <end position="112"/>
    </location>
</feature>
<dbReference type="Pfam" id="PF24839">
    <property type="entry name" value="DUF7718"/>
    <property type="match status" value="1"/>
</dbReference>
<reference evidence="2 3" key="1">
    <citation type="journal article" date="2019" name="Int. J. Syst. Evol. Microbiol.">
        <title>The Global Catalogue of Microorganisms (GCM) 10K type strain sequencing project: providing services to taxonomists for standard genome sequencing and annotation.</title>
        <authorList>
            <consortium name="The Broad Institute Genomics Platform"/>
            <consortium name="The Broad Institute Genome Sequencing Center for Infectious Disease"/>
            <person name="Wu L."/>
            <person name="Ma J."/>
        </authorList>
    </citation>
    <scope>NUCLEOTIDE SEQUENCE [LARGE SCALE GENOMIC DNA]</scope>
    <source>
        <strain evidence="2 3">CGMCC 1.12124</strain>
    </source>
</reference>
<organism evidence="2 3">
    <name type="scientific">Halorubrum rubrum</name>
    <dbReference type="NCBI Taxonomy" id="1126240"/>
    <lineage>
        <taxon>Archaea</taxon>
        <taxon>Methanobacteriati</taxon>
        <taxon>Methanobacteriota</taxon>
        <taxon>Stenosarchaea group</taxon>
        <taxon>Halobacteria</taxon>
        <taxon>Halobacteriales</taxon>
        <taxon>Haloferacaceae</taxon>
        <taxon>Halorubrum</taxon>
    </lineage>
</organism>
<evidence type="ECO:0000259" key="1">
    <source>
        <dbReference type="Pfam" id="PF24839"/>
    </source>
</evidence>
<dbReference type="Proteomes" id="UP001596118">
    <property type="component" value="Unassembled WGS sequence"/>
</dbReference>
<dbReference type="RefSeq" id="WP_256412963.1">
    <property type="nucleotide sequence ID" value="NZ_JANHDM010000014.1"/>
</dbReference>
<evidence type="ECO:0000313" key="3">
    <source>
        <dbReference type="Proteomes" id="UP001596118"/>
    </source>
</evidence>